<evidence type="ECO:0000256" key="9">
    <source>
        <dbReference type="ARBA" id="ARBA00022729"/>
    </source>
</evidence>
<evidence type="ECO:0000256" key="1">
    <source>
        <dbReference type="ARBA" id="ARBA00004304"/>
    </source>
</evidence>
<evidence type="ECO:0000256" key="4">
    <source>
        <dbReference type="ARBA" id="ARBA00004614"/>
    </source>
</evidence>
<evidence type="ECO:0000256" key="18">
    <source>
        <dbReference type="SAM" id="MobiDB-lite"/>
    </source>
</evidence>
<reference evidence="22 23" key="1">
    <citation type="journal article" date="2024" name="Commun. Biol.">
        <title>Comparative genomic analysis of thermophilic fungi reveals convergent evolutionary adaptations and gene losses.</title>
        <authorList>
            <person name="Steindorff A.S."/>
            <person name="Aguilar-Pontes M.V."/>
            <person name="Robinson A.J."/>
            <person name="Andreopoulos B."/>
            <person name="LaButti K."/>
            <person name="Kuo A."/>
            <person name="Mondo S."/>
            <person name="Riley R."/>
            <person name="Otillar R."/>
            <person name="Haridas S."/>
            <person name="Lipzen A."/>
            <person name="Grimwood J."/>
            <person name="Schmutz J."/>
            <person name="Clum A."/>
            <person name="Reid I.D."/>
            <person name="Moisan M.C."/>
            <person name="Butler G."/>
            <person name="Nguyen T.T.M."/>
            <person name="Dewar K."/>
            <person name="Conant G."/>
            <person name="Drula E."/>
            <person name="Henrissat B."/>
            <person name="Hansel C."/>
            <person name="Singer S."/>
            <person name="Hutchinson M.I."/>
            <person name="de Vries R.P."/>
            <person name="Natvig D.O."/>
            <person name="Powell A.J."/>
            <person name="Tsang A."/>
            <person name="Grigoriev I.V."/>
        </authorList>
    </citation>
    <scope>NUCLEOTIDE SEQUENCE [LARGE SCALE GENOMIC DNA]</scope>
    <source>
        <strain evidence="22 23">CBS 620.91</strain>
    </source>
</reference>
<evidence type="ECO:0000256" key="19">
    <source>
        <dbReference type="SAM" id="Phobius"/>
    </source>
</evidence>
<evidence type="ECO:0000256" key="8">
    <source>
        <dbReference type="ARBA" id="ARBA00022692"/>
    </source>
</evidence>
<keyword evidence="13" id="KW-0333">Golgi apparatus</keyword>
<dbReference type="InterPro" id="IPR018939">
    <property type="entry name" value="Autophagy-rel_prot_27"/>
</dbReference>
<evidence type="ECO:0000256" key="17">
    <source>
        <dbReference type="ARBA" id="ARBA00023329"/>
    </source>
</evidence>
<evidence type="ECO:0000256" key="7">
    <source>
        <dbReference type="ARBA" id="ARBA00022448"/>
    </source>
</evidence>
<evidence type="ECO:0000256" key="5">
    <source>
        <dbReference type="ARBA" id="ARBA00005363"/>
    </source>
</evidence>
<dbReference type="Gene3D" id="2.70.130.10">
    <property type="entry name" value="Mannose-6-phosphate receptor binding domain"/>
    <property type="match status" value="1"/>
</dbReference>
<feature type="domain" description="MRH" evidence="21">
    <location>
        <begin position="63"/>
        <end position="278"/>
    </location>
</feature>
<evidence type="ECO:0000313" key="22">
    <source>
        <dbReference type="EMBL" id="KAL1840297.1"/>
    </source>
</evidence>
<feature type="region of interest" description="Disordered" evidence="18">
    <location>
        <begin position="213"/>
        <end position="241"/>
    </location>
</feature>
<evidence type="ECO:0000256" key="15">
    <source>
        <dbReference type="ARBA" id="ARBA00023136"/>
    </source>
</evidence>
<keyword evidence="23" id="KW-1185">Reference proteome</keyword>
<dbReference type="Proteomes" id="UP001583172">
    <property type="component" value="Unassembled WGS sequence"/>
</dbReference>
<keyword evidence="8 19" id="KW-0812">Transmembrane</keyword>
<evidence type="ECO:0000256" key="16">
    <source>
        <dbReference type="ARBA" id="ARBA00023157"/>
    </source>
</evidence>
<keyword evidence="14" id="KW-0496">Mitochondrion</keyword>
<organism evidence="22 23">
    <name type="scientific">Humicola insolens</name>
    <name type="common">Soft-rot fungus</name>
    <dbReference type="NCBI Taxonomy" id="85995"/>
    <lineage>
        <taxon>Eukaryota</taxon>
        <taxon>Fungi</taxon>
        <taxon>Dikarya</taxon>
        <taxon>Ascomycota</taxon>
        <taxon>Pezizomycotina</taxon>
        <taxon>Sordariomycetes</taxon>
        <taxon>Sordariomycetidae</taxon>
        <taxon>Sordariales</taxon>
        <taxon>Chaetomiaceae</taxon>
        <taxon>Mycothermus</taxon>
    </lineage>
</organism>
<feature type="transmembrane region" description="Helical" evidence="19">
    <location>
        <begin position="299"/>
        <end position="320"/>
    </location>
</feature>
<sequence>MKRSSTSRGWSPLEATTTTTTTAALFILLAASAPATASPQQPGLLSPREMMLSPSLAATEGLPACDNLVVDKRKYNLQPLAGPHTVVTYEYARPAHFNTTYTLDLCGGLKGEGGKEEERCADGTRVCAITHRWDPKENKATAVERVIPIIGGDEKGMTWEATRLEAEGDKKKEGLRLTLTGAATYQQRKQRAVIEFRCDTDKVGTEGEWESIDKYKPNDKKDEKRIKRDEKKDESTPEQQLKKEGTALLWEGYRRDKDGDVERDTLYLTWYTKHVCDAAADQPPPEGGNESKHWGFFTWFYMIIFLGIAAYLIFGAWLNYNLHGARGWDLIPHSDVIRDLPYLMRDLVRSLLNTLQSSGTRGGYSAV</sequence>
<evidence type="ECO:0000256" key="11">
    <source>
        <dbReference type="ARBA" id="ARBA00022989"/>
    </source>
</evidence>
<feature type="signal peptide" evidence="20">
    <location>
        <begin position="1"/>
        <end position="37"/>
    </location>
</feature>
<dbReference type="PROSITE" id="PS51914">
    <property type="entry name" value="MRH"/>
    <property type="match status" value="1"/>
</dbReference>
<keyword evidence="11 19" id="KW-1133">Transmembrane helix</keyword>
<evidence type="ECO:0000256" key="2">
    <source>
        <dbReference type="ARBA" id="ARBA00004358"/>
    </source>
</evidence>
<proteinExistence type="inferred from homology"/>
<comment type="similarity">
    <text evidence="5">Belongs to the ATG27 family.</text>
</comment>
<evidence type="ECO:0000256" key="3">
    <source>
        <dbReference type="ARBA" id="ARBA00004472"/>
    </source>
</evidence>
<dbReference type="SUPFAM" id="SSF50911">
    <property type="entry name" value="Mannose 6-phosphate receptor domain"/>
    <property type="match status" value="1"/>
</dbReference>
<evidence type="ECO:0000256" key="13">
    <source>
        <dbReference type="ARBA" id="ARBA00023034"/>
    </source>
</evidence>
<keyword evidence="10" id="KW-0653">Protein transport</keyword>
<protein>
    <recommendedName>
        <fullName evidence="6">Autophagy-related protein 27</fullName>
    </recommendedName>
</protein>
<keyword evidence="15 19" id="KW-0472">Membrane</keyword>
<evidence type="ECO:0000256" key="14">
    <source>
        <dbReference type="ARBA" id="ARBA00023128"/>
    </source>
</evidence>
<accession>A0ABR3VEQ6</accession>
<dbReference type="EMBL" id="JAZGSY010000119">
    <property type="protein sequence ID" value="KAL1840297.1"/>
    <property type="molecule type" value="Genomic_DNA"/>
</dbReference>
<evidence type="ECO:0000256" key="20">
    <source>
        <dbReference type="SAM" id="SignalP"/>
    </source>
</evidence>
<keyword evidence="12" id="KW-0072">Autophagy</keyword>
<dbReference type="InterPro" id="IPR044865">
    <property type="entry name" value="MRH_dom"/>
</dbReference>
<dbReference type="Pfam" id="PF09451">
    <property type="entry name" value="ATG27"/>
    <property type="match status" value="1"/>
</dbReference>
<comment type="caution">
    <text evidence="22">The sequence shown here is derived from an EMBL/GenBank/DDBJ whole genome shotgun (WGS) entry which is preliminary data.</text>
</comment>
<dbReference type="PANTHER" id="PTHR15071:SF13">
    <property type="entry name" value="AUTOPHAGY-RELATED PROTEIN 27"/>
    <property type="match status" value="1"/>
</dbReference>
<evidence type="ECO:0000256" key="10">
    <source>
        <dbReference type="ARBA" id="ARBA00022927"/>
    </source>
</evidence>
<evidence type="ECO:0000313" key="23">
    <source>
        <dbReference type="Proteomes" id="UP001583172"/>
    </source>
</evidence>
<evidence type="ECO:0000256" key="6">
    <source>
        <dbReference type="ARBA" id="ARBA00013776"/>
    </source>
</evidence>
<dbReference type="PANTHER" id="PTHR15071">
    <property type="entry name" value="MANNOSE-6-PHOSPHATE RECEPTOR FAMILY MEMBER"/>
    <property type="match status" value="1"/>
</dbReference>
<name>A0ABR3VEQ6_HUMIN</name>
<comment type="subcellular location">
    <subcellularLocation>
        <location evidence="2">Cytoplasmic vesicle membrane</location>
        <topology evidence="2">Single-pass type I membrane protein</topology>
    </subcellularLocation>
    <subcellularLocation>
        <location evidence="4">Golgi apparatus membrane</location>
        <topology evidence="4">Single-pass type I membrane protein</topology>
    </subcellularLocation>
    <subcellularLocation>
        <location evidence="1">Mitochondrion membrane</location>
        <topology evidence="1">Single-pass membrane protein</topology>
    </subcellularLocation>
    <subcellularLocation>
        <location evidence="3">Preautophagosomal structure membrane</location>
        <topology evidence="3">Single-pass type I membrane protein</topology>
    </subcellularLocation>
</comment>
<keyword evidence="7" id="KW-0813">Transport</keyword>
<keyword evidence="9 20" id="KW-0732">Signal</keyword>
<keyword evidence="17" id="KW-0968">Cytoplasmic vesicle</keyword>
<feature type="chain" id="PRO_5045754834" description="Autophagy-related protein 27" evidence="20">
    <location>
        <begin position="38"/>
        <end position="367"/>
    </location>
</feature>
<evidence type="ECO:0000256" key="12">
    <source>
        <dbReference type="ARBA" id="ARBA00023006"/>
    </source>
</evidence>
<evidence type="ECO:0000259" key="21">
    <source>
        <dbReference type="PROSITE" id="PS51914"/>
    </source>
</evidence>
<keyword evidence="16" id="KW-1015">Disulfide bond</keyword>
<dbReference type="InterPro" id="IPR009011">
    <property type="entry name" value="Man6P_isomerase_rcpt-bd_dom_sf"/>
</dbReference>
<gene>
    <name evidence="22" type="ORF">VTJ49DRAFT_586</name>
</gene>